<name>A0AAV5C584_ELECO</name>
<proteinExistence type="predicted"/>
<keyword evidence="2" id="KW-1185">Reference proteome</keyword>
<accession>A0AAV5C584</accession>
<dbReference type="AlphaFoldDB" id="A0AAV5C584"/>
<evidence type="ECO:0000313" key="1">
    <source>
        <dbReference type="EMBL" id="GJM93138.1"/>
    </source>
</evidence>
<dbReference type="Proteomes" id="UP001054889">
    <property type="component" value="Unassembled WGS sequence"/>
</dbReference>
<organism evidence="1 2">
    <name type="scientific">Eleusine coracana subsp. coracana</name>
    <dbReference type="NCBI Taxonomy" id="191504"/>
    <lineage>
        <taxon>Eukaryota</taxon>
        <taxon>Viridiplantae</taxon>
        <taxon>Streptophyta</taxon>
        <taxon>Embryophyta</taxon>
        <taxon>Tracheophyta</taxon>
        <taxon>Spermatophyta</taxon>
        <taxon>Magnoliopsida</taxon>
        <taxon>Liliopsida</taxon>
        <taxon>Poales</taxon>
        <taxon>Poaceae</taxon>
        <taxon>PACMAD clade</taxon>
        <taxon>Chloridoideae</taxon>
        <taxon>Cynodonteae</taxon>
        <taxon>Eleusininae</taxon>
        <taxon>Eleusine</taxon>
    </lineage>
</organism>
<reference evidence="1" key="1">
    <citation type="journal article" date="2018" name="DNA Res.">
        <title>Multiple hybrid de novo genome assembly of finger millet, an orphan allotetraploid crop.</title>
        <authorList>
            <person name="Hatakeyama M."/>
            <person name="Aluri S."/>
            <person name="Balachadran M.T."/>
            <person name="Sivarajan S.R."/>
            <person name="Patrignani A."/>
            <person name="Gruter S."/>
            <person name="Poveda L."/>
            <person name="Shimizu-Inatsugi R."/>
            <person name="Baeten J."/>
            <person name="Francoijs K.J."/>
            <person name="Nataraja K.N."/>
            <person name="Reddy Y.A.N."/>
            <person name="Phadnis S."/>
            <person name="Ravikumar R.L."/>
            <person name="Schlapbach R."/>
            <person name="Sreeman S.M."/>
            <person name="Shimizu K.K."/>
        </authorList>
    </citation>
    <scope>NUCLEOTIDE SEQUENCE</scope>
</reference>
<comment type="caution">
    <text evidence="1">The sequence shown here is derived from an EMBL/GenBank/DDBJ whole genome shotgun (WGS) entry which is preliminary data.</text>
</comment>
<evidence type="ECO:0000313" key="2">
    <source>
        <dbReference type="Proteomes" id="UP001054889"/>
    </source>
</evidence>
<protein>
    <submittedName>
        <fullName evidence="1">Uncharacterized protein</fullName>
    </submittedName>
</protein>
<sequence>MDGDEFQEADVLWPDDTPRDDLLMMSMSPFAPDGLRFDGSPPFFPAGAQASSPAGAILDTEDDEEEWQEADVLWPEDTVVEEPWRGGGGSLWAFRGAFGRAGRRVKPAAAPRREGWAPDVSSPIDIPANVAAAARRLVGAAMGRRRL</sequence>
<gene>
    <name evidence="1" type="primary">ga09667</name>
    <name evidence="1" type="ORF">PR202_ga09667</name>
</gene>
<dbReference type="EMBL" id="BQKI01000004">
    <property type="protein sequence ID" value="GJM93138.1"/>
    <property type="molecule type" value="Genomic_DNA"/>
</dbReference>
<reference evidence="1" key="2">
    <citation type="submission" date="2021-12" db="EMBL/GenBank/DDBJ databases">
        <title>Resequencing data analysis of finger millet.</title>
        <authorList>
            <person name="Hatakeyama M."/>
            <person name="Aluri S."/>
            <person name="Balachadran M.T."/>
            <person name="Sivarajan S.R."/>
            <person name="Poveda L."/>
            <person name="Shimizu-Inatsugi R."/>
            <person name="Schlapbach R."/>
            <person name="Sreeman S.M."/>
            <person name="Shimizu K.K."/>
        </authorList>
    </citation>
    <scope>NUCLEOTIDE SEQUENCE</scope>
</reference>